<dbReference type="EMBL" id="CAJVQB010012475">
    <property type="protein sequence ID" value="CAG8755747.1"/>
    <property type="molecule type" value="Genomic_DNA"/>
</dbReference>
<sequence>MCNSSFKQVFDLNRGYLLIVIQPQDLTLKEHSIQKLFGTVQYYKENININLLKEKNKIDFYEDLDDFSATKIDEVITNLTTLSIQKV</sequence>
<comment type="caution">
    <text evidence="1">The sequence shown here is derived from an EMBL/GenBank/DDBJ whole genome shotgun (WGS) entry which is preliminary data.</text>
</comment>
<dbReference type="Proteomes" id="UP000789901">
    <property type="component" value="Unassembled WGS sequence"/>
</dbReference>
<reference evidence="1 2" key="1">
    <citation type="submission" date="2021-06" db="EMBL/GenBank/DDBJ databases">
        <authorList>
            <person name="Kallberg Y."/>
            <person name="Tangrot J."/>
            <person name="Rosling A."/>
        </authorList>
    </citation>
    <scope>NUCLEOTIDE SEQUENCE [LARGE SCALE GENOMIC DNA]</scope>
    <source>
        <strain evidence="1 2">120-4 pot B 10/14</strain>
    </source>
</reference>
<proteinExistence type="predicted"/>
<name>A0ABN7VCT3_GIGMA</name>
<evidence type="ECO:0000313" key="1">
    <source>
        <dbReference type="EMBL" id="CAG8755747.1"/>
    </source>
</evidence>
<protein>
    <submittedName>
        <fullName evidence="1">26395_t:CDS:1</fullName>
    </submittedName>
</protein>
<organism evidence="1 2">
    <name type="scientific">Gigaspora margarita</name>
    <dbReference type="NCBI Taxonomy" id="4874"/>
    <lineage>
        <taxon>Eukaryota</taxon>
        <taxon>Fungi</taxon>
        <taxon>Fungi incertae sedis</taxon>
        <taxon>Mucoromycota</taxon>
        <taxon>Glomeromycotina</taxon>
        <taxon>Glomeromycetes</taxon>
        <taxon>Diversisporales</taxon>
        <taxon>Gigasporaceae</taxon>
        <taxon>Gigaspora</taxon>
    </lineage>
</organism>
<accession>A0ABN7VCT3</accession>
<gene>
    <name evidence="1" type="ORF">GMARGA_LOCUS16887</name>
</gene>
<evidence type="ECO:0000313" key="2">
    <source>
        <dbReference type="Proteomes" id="UP000789901"/>
    </source>
</evidence>
<keyword evidence="2" id="KW-1185">Reference proteome</keyword>